<dbReference type="InterPro" id="IPR025669">
    <property type="entry name" value="AAA_dom"/>
</dbReference>
<evidence type="ECO:0000313" key="3">
    <source>
        <dbReference type="Proteomes" id="UP001519654"/>
    </source>
</evidence>
<evidence type="ECO:0000313" key="2">
    <source>
        <dbReference type="EMBL" id="MBU2668392.1"/>
    </source>
</evidence>
<organism evidence="2 3">
    <name type="scientific">Paractinoplanes bogorensis</name>
    <dbReference type="NCBI Taxonomy" id="1610840"/>
    <lineage>
        <taxon>Bacteria</taxon>
        <taxon>Bacillati</taxon>
        <taxon>Actinomycetota</taxon>
        <taxon>Actinomycetes</taxon>
        <taxon>Micromonosporales</taxon>
        <taxon>Micromonosporaceae</taxon>
        <taxon>Paractinoplanes</taxon>
    </lineage>
</organism>
<dbReference type="PANTHER" id="PTHR13696">
    <property type="entry name" value="P-LOOP CONTAINING NUCLEOSIDE TRIPHOSPHATE HYDROLASE"/>
    <property type="match status" value="1"/>
</dbReference>
<dbReference type="RefSeq" id="WP_215792652.1">
    <property type="nucleotide sequence ID" value="NZ_JAHKKG010000011.1"/>
</dbReference>
<evidence type="ECO:0000259" key="1">
    <source>
        <dbReference type="Pfam" id="PF13614"/>
    </source>
</evidence>
<dbReference type="SUPFAM" id="SSF52540">
    <property type="entry name" value="P-loop containing nucleoside triphosphate hydrolases"/>
    <property type="match status" value="1"/>
</dbReference>
<sequence>MTLEKSHEGLMSRTRQQFQVPVSTVIVTVSGVGHEGISMKVIAVMNYKGGVGKTTLTANLGAEIANRGHKVLLIDLDPQANLTFSFYSVAQWREELRKDTTIMRWYEGDSPGRDVGLHELIVSPPIVNEQLDGTGGKLDLISSHLKLIDMDLRLAARLGGGTTLGESKRKFLELHGCLARALRHESFQEYDLVLIDCAPNFGLITKTAIVASDHVLVPAKADYLSTLGISYLDGNCHDLVAEYNDYVTHGQRDNVNETIETRFLGVVFTMVKIYAGKPIATQQYYMEDVRVNANMDVLGGTMRDSPKYFGDAGESGVPAVLRAPVTDDVVVEFRKLATEILDGIGGKAR</sequence>
<dbReference type="Proteomes" id="UP001519654">
    <property type="component" value="Unassembled WGS sequence"/>
</dbReference>
<proteinExistence type="predicted"/>
<dbReference type="InterPro" id="IPR050678">
    <property type="entry name" value="DNA_Partitioning_ATPase"/>
</dbReference>
<dbReference type="Gene3D" id="3.40.50.300">
    <property type="entry name" value="P-loop containing nucleotide triphosphate hydrolases"/>
    <property type="match status" value="1"/>
</dbReference>
<name>A0ABS5YY74_9ACTN</name>
<dbReference type="EMBL" id="JAHKKG010000011">
    <property type="protein sequence ID" value="MBU2668392.1"/>
    <property type="molecule type" value="Genomic_DNA"/>
</dbReference>
<protein>
    <submittedName>
        <fullName evidence="2">AAA family ATPase</fullName>
    </submittedName>
</protein>
<comment type="caution">
    <text evidence="2">The sequence shown here is derived from an EMBL/GenBank/DDBJ whole genome shotgun (WGS) entry which is preliminary data.</text>
</comment>
<gene>
    <name evidence="2" type="ORF">KOI35_33255</name>
</gene>
<dbReference type="InterPro" id="IPR027417">
    <property type="entry name" value="P-loop_NTPase"/>
</dbReference>
<reference evidence="2 3" key="1">
    <citation type="submission" date="2021-06" db="EMBL/GenBank/DDBJ databases">
        <title>Actinoplanes lichenicola sp. nov., and Actinoplanes ovalisporus sp. nov., isolated from lichen in Thailand.</title>
        <authorList>
            <person name="Saeng-In P."/>
            <person name="Kanchanasin P."/>
            <person name="Yuki M."/>
            <person name="Kudo T."/>
            <person name="Ohkuma M."/>
            <person name="Phongsopitanun W."/>
            <person name="Tanasupawat S."/>
        </authorList>
    </citation>
    <scope>NUCLEOTIDE SEQUENCE [LARGE SCALE GENOMIC DNA]</scope>
    <source>
        <strain evidence="2 3">NBRC 110975</strain>
    </source>
</reference>
<feature type="domain" description="AAA" evidence="1">
    <location>
        <begin position="39"/>
        <end position="243"/>
    </location>
</feature>
<dbReference type="PANTHER" id="PTHR13696:SF99">
    <property type="entry name" value="COBYRINIC ACID AC-DIAMIDE SYNTHASE"/>
    <property type="match status" value="1"/>
</dbReference>
<dbReference type="Pfam" id="PF13614">
    <property type="entry name" value="AAA_31"/>
    <property type="match status" value="1"/>
</dbReference>
<dbReference type="CDD" id="cd02042">
    <property type="entry name" value="ParAB_family"/>
    <property type="match status" value="1"/>
</dbReference>
<accession>A0ABS5YY74</accession>
<keyword evidence="3" id="KW-1185">Reference proteome</keyword>